<accession>A0AAV8UGD1</accession>
<dbReference type="GO" id="GO:0051301">
    <property type="term" value="P:cell division"/>
    <property type="evidence" value="ECO:0007669"/>
    <property type="project" value="UniProtKB-KW"/>
</dbReference>
<dbReference type="PANTHER" id="PTHR13255:SF0">
    <property type="entry name" value="ATAXIN-10"/>
    <property type="match status" value="1"/>
</dbReference>
<keyword evidence="1" id="KW-0132">Cell division</keyword>
<proteinExistence type="predicted"/>
<reference evidence="4 5" key="1">
    <citation type="submission" date="2021-09" db="EMBL/GenBank/DDBJ databases">
        <title>Genomic insights and catalytic innovation underlie evolution of tropane alkaloids biosynthesis.</title>
        <authorList>
            <person name="Wang Y.-J."/>
            <person name="Tian T."/>
            <person name="Huang J.-P."/>
            <person name="Huang S.-X."/>
        </authorList>
    </citation>
    <scope>NUCLEOTIDE SEQUENCE [LARGE SCALE GENOMIC DNA]</scope>
    <source>
        <strain evidence="4">KIB-2018</strain>
        <tissue evidence="4">Leaf</tissue>
    </source>
</reference>
<dbReference type="InterPro" id="IPR019156">
    <property type="entry name" value="Ataxin-10_domain"/>
</dbReference>
<name>A0AAV8UGD1_9ROSI</name>
<organism evidence="4 5">
    <name type="scientific">Erythroxylum novogranatense</name>
    <dbReference type="NCBI Taxonomy" id="1862640"/>
    <lineage>
        <taxon>Eukaryota</taxon>
        <taxon>Viridiplantae</taxon>
        <taxon>Streptophyta</taxon>
        <taxon>Embryophyta</taxon>
        <taxon>Tracheophyta</taxon>
        <taxon>Spermatophyta</taxon>
        <taxon>Magnoliopsida</taxon>
        <taxon>eudicotyledons</taxon>
        <taxon>Gunneridae</taxon>
        <taxon>Pentapetalae</taxon>
        <taxon>rosids</taxon>
        <taxon>fabids</taxon>
        <taxon>Malpighiales</taxon>
        <taxon>Erythroxylaceae</taxon>
        <taxon>Erythroxylum</taxon>
    </lineage>
</organism>
<sequence>MDDSSVIKLLPQKDFLEPLFRASKANNMKQTLEILIAVSRTTDGRLDLASRNLLPAALELTRSLPYPFCHQYIELCFKLLRNLCAGEMVNQSSFLFCNGVGILCDVLRSIRLASDSDSDHGISRTGLQVYANVSLAGEEHQRAIWGCLFPNEFIELGKIPSQGTCDPLCMIIYTCCNGAPELIAELCGNQGLPVLAAIVRTSSAVGFKEDWLKLLLSRICLEEAYFPQIFSLFSQSVDSENCGDVNQNADYFSPEQAYLLSVVSEILSERIREIEVSKDLALYVFEVFKRSVEVVNFDCRVKSGLPTGLASIDVLGYSLNILRDICCQDEHLVNSENVAVALVSAGLLELLLGLLHDLEAPAIIRKAMTQSENQEAAASFSCSKVCPYKGFRRDIVSLIGNCAYRMKHAQDEIREKNGILLLLQHCVIDEDNPFLKEWAIWAVRNVLEGNVENHKVVTELELQGTVNVPEIAGLGLRVEVDETTRRAKLVNCP</sequence>
<dbReference type="EMBL" id="JAIWQS010000008">
    <property type="protein sequence ID" value="KAJ8900372.1"/>
    <property type="molecule type" value="Genomic_DNA"/>
</dbReference>
<dbReference type="Pfam" id="PF09759">
    <property type="entry name" value="Atx10homo_assoc"/>
    <property type="match status" value="1"/>
</dbReference>
<dbReference type="Proteomes" id="UP001159364">
    <property type="component" value="Linkage Group LG08"/>
</dbReference>
<evidence type="ECO:0000313" key="4">
    <source>
        <dbReference type="EMBL" id="KAJ8900372.1"/>
    </source>
</evidence>
<dbReference type="PANTHER" id="PTHR13255">
    <property type="entry name" value="ATAXIN-10"/>
    <property type="match status" value="1"/>
</dbReference>
<comment type="caution">
    <text evidence="4">The sequence shown here is derived from an EMBL/GenBank/DDBJ whole genome shotgun (WGS) entry which is preliminary data.</text>
</comment>
<feature type="domain" description="Ataxin-10" evidence="3">
    <location>
        <begin position="391"/>
        <end position="484"/>
    </location>
</feature>
<gene>
    <name evidence="4" type="ORF">K2173_025012</name>
</gene>
<evidence type="ECO:0000256" key="1">
    <source>
        <dbReference type="ARBA" id="ARBA00022618"/>
    </source>
</evidence>
<keyword evidence="5" id="KW-1185">Reference proteome</keyword>
<dbReference type="GO" id="GO:0005829">
    <property type="term" value="C:cytosol"/>
    <property type="evidence" value="ECO:0007669"/>
    <property type="project" value="TreeGrafter"/>
</dbReference>
<dbReference type="InterPro" id="IPR051374">
    <property type="entry name" value="Ataxin-10/CTR86_families"/>
</dbReference>
<evidence type="ECO:0000313" key="5">
    <source>
        <dbReference type="Proteomes" id="UP001159364"/>
    </source>
</evidence>
<keyword evidence="2" id="KW-0131">Cell cycle</keyword>
<evidence type="ECO:0000259" key="3">
    <source>
        <dbReference type="Pfam" id="PF09759"/>
    </source>
</evidence>
<protein>
    <recommendedName>
        <fullName evidence="3">Ataxin-10 domain-containing protein</fullName>
    </recommendedName>
</protein>
<dbReference type="SUPFAM" id="SSF48371">
    <property type="entry name" value="ARM repeat"/>
    <property type="match status" value="1"/>
</dbReference>
<evidence type="ECO:0000256" key="2">
    <source>
        <dbReference type="ARBA" id="ARBA00023306"/>
    </source>
</evidence>
<dbReference type="InterPro" id="IPR016024">
    <property type="entry name" value="ARM-type_fold"/>
</dbReference>
<dbReference type="InterPro" id="IPR011989">
    <property type="entry name" value="ARM-like"/>
</dbReference>
<dbReference type="AlphaFoldDB" id="A0AAV8UGD1"/>
<dbReference type="Gene3D" id="1.25.10.10">
    <property type="entry name" value="Leucine-rich Repeat Variant"/>
    <property type="match status" value="2"/>
</dbReference>